<gene>
    <name evidence="1" type="ordered locus">W5S_0480</name>
</gene>
<name>A0A0H3HXJ8_PECPM</name>
<accession>A0A0H3HXJ8</accession>
<sequence>MLEVDPNVQDKLDAINDATKLSAIKYLHAKIFFDSQGNLNSLVGKNSGIQLNIW</sequence>
<evidence type="ECO:0000313" key="1">
    <source>
        <dbReference type="EMBL" id="AFI88606.1"/>
    </source>
</evidence>
<dbReference type="KEGG" id="pec:W5S_0480"/>
<evidence type="ECO:0000313" key="2">
    <source>
        <dbReference type="Proteomes" id="UP000008044"/>
    </source>
</evidence>
<proteinExistence type="predicted"/>
<organism evidence="1 2">
    <name type="scientific">Pectobacterium parmentieri</name>
    <dbReference type="NCBI Taxonomy" id="1905730"/>
    <lineage>
        <taxon>Bacteria</taxon>
        <taxon>Pseudomonadati</taxon>
        <taxon>Pseudomonadota</taxon>
        <taxon>Gammaproteobacteria</taxon>
        <taxon>Enterobacterales</taxon>
        <taxon>Pectobacteriaceae</taxon>
        <taxon>Pectobacterium</taxon>
    </lineage>
</organism>
<dbReference type="EMBL" id="CP003415">
    <property type="protein sequence ID" value="AFI88606.1"/>
    <property type="molecule type" value="Genomic_DNA"/>
</dbReference>
<protein>
    <submittedName>
        <fullName evidence="1">Hypoticical protein</fullName>
    </submittedName>
</protein>
<dbReference type="STRING" id="1905730.W5S_0480"/>
<dbReference type="Proteomes" id="UP000008044">
    <property type="component" value="Chromosome"/>
</dbReference>
<dbReference type="AlphaFoldDB" id="A0A0H3HXJ8"/>
<reference evidence="1 2" key="1">
    <citation type="journal article" date="2012" name="J. Bacteriol.">
        <title>Genome sequence of Pectobacterium sp. strain SCC3193.</title>
        <authorList>
            <person name="Koskinen J.P."/>
            <person name="Laine P."/>
            <person name="Niemi O."/>
            <person name="Nykyri J."/>
            <person name="Harjunpaa H."/>
            <person name="Auvinen P."/>
            <person name="Paulin L."/>
            <person name="Pirhonen M."/>
            <person name="Palva T."/>
            <person name="Holm L."/>
        </authorList>
    </citation>
    <scope>NUCLEOTIDE SEQUENCE [LARGE SCALE GENOMIC DNA]</scope>
    <source>
        <strain evidence="1 2">SCC3193</strain>
    </source>
</reference>
<dbReference type="PATRIC" id="fig|1166016.3.peg.483"/>
<dbReference type="HOGENOM" id="CLU_3046295_0_0_6"/>